<feature type="compositionally biased region" description="Acidic residues" evidence="1">
    <location>
        <begin position="2673"/>
        <end position="2684"/>
    </location>
</feature>
<feature type="compositionally biased region" description="Basic and acidic residues" evidence="1">
    <location>
        <begin position="3862"/>
        <end position="3877"/>
    </location>
</feature>
<feature type="region of interest" description="Disordered" evidence="1">
    <location>
        <begin position="318"/>
        <end position="345"/>
    </location>
</feature>
<feature type="compositionally biased region" description="Acidic residues" evidence="1">
    <location>
        <begin position="4379"/>
        <end position="4389"/>
    </location>
</feature>
<feature type="region of interest" description="Disordered" evidence="1">
    <location>
        <begin position="2551"/>
        <end position="2588"/>
    </location>
</feature>
<feature type="compositionally biased region" description="Polar residues" evidence="1">
    <location>
        <begin position="2430"/>
        <end position="2442"/>
    </location>
</feature>
<feature type="region of interest" description="Disordered" evidence="1">
    <location>
        <begin position="187"/>
        <end position="209"/>
    </location>
</feature>
<feature type="compositionally biased region" description="Basic and acidic residues" evidence="1">
    <location>
        <begin position="2551"/>
        <end position="2579"/>
    </location>
</feature>
<feature type="compositionally biased region" description="Acidic residues" evidence="1">
    <location>
        <begin position="2707"/>
        <end position="2716"/>
    </location>
</feature>
<feature type="compositionally biased region" description="Basic and acidic residues" evidence="1">
    <location>
        <begin position="3373"/>
        <end position="3400"/>
    </location>
</feature>
<feature type="compositionally biased region" description="Polar residues" evidence="1">
    <location>
        <begin position="3923"/>
        <end position="3948"/>
    </location>
</feature>
<dbReference type="Proteomes" id="UP001233999">
    <property type="component" value="Unassembled WGS sequence"/>
</dbReference>
<evidence type="ECO:0000313" key="3">
    <source>
        <dbReference type="Proteomes" id="UP001233999"/>
    </source>
</evidence>
<feature type="compositionally biased region" description="Basic and acidic residues" evidence="1">
    <location>
        <begin position="3024"/>
        <end position="3047"/>
    </location>
</feature>
<feature type="compositionally biased region" description="Low complexity" evidence="1">
    <location>
        <begin position="1816"/>
        <end position="1825"/>
    </location>
</feature>
<feature type="region of interest" description="Disordered" evidence="1">
    <location>
        <begin position="4914"/>
        <end position="4943"/>
    </location>
</feature>
<feature type="compositionally biased region" description="Basic and acidic residues" evidence="1">
    <location>
        <begin position="4362"/>
        <end position="4375"/>
    </location>
</feature>
<sequence>ERYVKIRKGIEGENSSREPSQKEELIEKALPIKAEIRAPNQKSLSLERNNTEIVLEEEVAITGEVAKLRGKSILRRNWRKNEEMPLEKEEIILPLDEMKERYYRTGKLESRSIEALEKVRKKIMIGERKEEPIKKKQRIEFDVESEAKEIEEAGERDVEKDNFQYPSWKGRIRRNITTTKRKMLLKREPSLYTKKKKTSGDGGRNIREETLKEAKGRIIEKGFRETTDIEKEITPEIAKRKKRKILPLDEMKGRYYRHGKISYEEKGRKNEITTMEDYPHYIESIEALEKVREKNNGIEDTKNRVDVELRAKEIEEQGKNETVEGKKIPQKKEDKIIESHQTYEAEDVTEKKPIVLHEEKKPARWRKKILEEETLKDRLPSISDTRQDRKGKIEEIAQEFEPPTKSNDDYREERNTTEIVEEEVAITVKNLRKRRTSQKEEQIEPDLIKHKEKREEVESPRSKKSTNLEEDTKDRRKKELEENHHKLKKTTTKRKMYEKENDRFTRRKKTSGDGGNEERLEEETLKEAVPFRYEEIPVKIEKKLKEIARNSRKKRNDYREEITPENSRRGKKKKYLPLDEMKDDITDTGNSENLAQKKSGTLRMGRPEEQIEPDLIKNNKEKEEKSRNPPSKKPPIAQKVEEAGNETVRKKKIPKRRTKLIESTSEYEAGRCLLKRNRSFSHEEGIGKKRRIAETLVRMRHERSGYLRVKRKSYLSKVECNNWKIYRTREKLVMDEEREEEEKLQTIEDIRIVEKIQKKKEQIEPDLIKHKEKEEVESPVEKAPMLEEDTKDREDKIIESPSDYEAEDVTEKKPIVLHEEVIEKEEEIAETLVMKRYPNDDYRERNNTRNSRRGIMEEEREEEITTIEDISIVEKSPEKEVPTSANKEAIEKEQIEPDLIKQKEDKIIESPSGYEAEDVTEKKPIVLHEEQNSSPNKSQTTTIEKEITPEIVEEEVAITGEVAEIDEEIDTKKELEEKEEMPLEKEIILPLDEMKEDITDTGKLVMEEEREEEITTIEDIRIVEKSPEKEVPTSADKEAIESIEALEKVEKITDVERKGEPIRMDVPEEQIEPDLIKHKEKEEVESPVEKAPMLEEDTKDRVDVELRAKEIEEAGETETEEIAETLVVAAPREVTEKEKPAEMEEEILEEETLKEAVIPSDEEIPVKIEKEIEEIAVAEPSPEKEELIEKALPIKAEFEPSTKVVEPRKEEPIRMDVPEEQIEPDLIKHKEKEEVESPQKRLKKHGKLRPNNYEAEDVTEKKPIVLHEEEIDTKKELEEKEEMPLEKEIILPLDEMKEDITDTGKLVMKEEKKSPEKEVPTSADKEAIESIEALEEVEKITDVERKEEPIQKEVPTSAGEEAIGSIEALEKVEKITDVEREEVPIQEELEEPSQVKETVKSISEKEDKIMESSSDYETEDVTEKKPIVLHEEVIEKGEEIPETLIVAAPREGSEIEKPGEKGEEILEKETLKEAIIPTEEEIPIKMDTEIEEIAVAEPSTEREEFIEKALPTKAEFEPPGKVFERVTDEKIVPIMETTTIEKEITPEIVEEEEAITVVVKEEGKEITSRNIAKDVREILEPAERDKEILEEEALKETQASVEQIQIQKDKGISMKEVTRQIKEEVRELKPDLTPTPEDSDRIKMIKSEINEEVHRRVSHIETEERLKTTETEPSSAAEDLTSIVEEQMIEEVTAVLDKSDSSLAVLSPEFKNRGKLPQEIISAEDIVMKDDLLEVTNQMLFLIDDRQTTVRKDLKVERSVAERITSKRVESRSASTDNEIEESLAKKQTVVAKRSKTASSVVSRTVVTREEKTKTTTKSTGESTVQQRSALTKESSSIRQSRIKKLLPLQKGGVVALRVHRRPRPRPSRMARQTTSQPTTSEALRRVAVASEGEISLIDTTDSSLSDSVALPSSSSDHDLSVDTRLRAGGSPASPKPTRRSLDLIHDGSERLSPILDVRAVTPPRVKHKFQYEDDDDEEEDYGDVEEESAAVFLSSSEWAKKSQEKDQHFVTTKPGISPTATQEVASGDKTKTSPIIVGVVEKSVTEPDIKKEESEIKLISKSGLKKASGDFIGMERKIIEESERKIKEGNEAEKVSAVIGKVTIHEPKDILEDKTKLISEEIKDTTREIQGISKELHDEIKIKYTEMDKGADIETAKVLEHTIEVKQGIKDENKVKGIQPDLPQYEAIDIDEPITSSHQVESQTKFVEEIKLVPGVKESIKSTSPILGKEFPETFTTMEHESKLEGKEFGLYEDPLKFTEIKSVEKVTKSMPNKDIPLNLTDDKIYKTKSKVEKSIEVVSPLLSKDIPLSFPEAKTELKSKIDIKESSCILEKQTQPILTEEPETKLLIEDSVKLVNPILDQEISSTEKLIPDLKLEAKKTIEETLTKDIPEIITSEKQHRDSLKILEMEETKSTSSIETPPKVKEIQQSEVKPIVTTPTLSRRGLGGSQRLTRDQRPPPLDVSHLMMASDEGTDEDFEASGYIVTEPGEEAAPRQNIIDESIYRINSSPDILTESPLRVTTKSVPTVQITNEIKTPSVSTFLSEFSNEKEKLPESSLSEKIESKLKTDDNQEVEVTKTPKTTPRPSIPVEEVIEQPLITFDSLTEFQVPPLIPVVEVGEDEHKRRPMFRIESDDSTEQGMVDDIEALIEKANRELALELAKAGVKVTDIDDESLEEEEEEEEKILRDKSLDEIPEKFEKQNEYTITEEEKEQDDVEAKEAAARREKKLHRVERRFERMASETLEKEAAAAAEGSTTPEVEQRREAEFQRMVSQLSTEEVAECQREYSQLWDEGGLTPSEDWDSRDPDTPSGELEEDSTAASPPVAAAAGEGKPMSTSSSFTIPEIVIDCYDTPDDLFDPFKHDLWLIHDQADPDSFISSDEALDESEEEDCSSEMFDEVDLNQQLSNYTNNGCASTDSSPEMDDDTLPYLTYFLDEPEAKPGFQIKPSICHDDQNLPTTSHKAVDIELKTTGSLMDNDDGENRGHFRLLDDTSSSHHCSRPCLYVHSGPHIKRAPCSLEQSPLEKTRPLTAELTDRREPRVEEPLILHPTPTSRPVPTSETRADTTSDLHTSPEEPVAPAIKDLNDRASKEKLDEGKGIEEDVQSYSERKKFWEQMTTGQTKTTVETVTKQRTLSQESVGPPVPKPRSSIPSPAPLISVLQESGLVKSETESDTETTTFSDSTIRMHPPPASVSKQSTFTGSSDTSDREGSETEATDIEQSHTEEGEGGSSDSEAEYLAKYGIMDKRALFEKSLEQSAPIAAARKVYERSVSLPTEDLVPFDHNGSVRAKKRYFEAQIKKEMVVDQLMTQLEEEASPEHKSIHQVANVPSTVKNVAEEFQQYVSEESIGKDKPMDKEFQQSEDFSETKLPITREIKEDHDHKYIKEDTETKVTSDTQKEVSSVESEHMEHEVTDEQEDEMSDKLAEVMHYKTDTITKPSDSLEVHVDKTMESNKADEDVIPSITTTPEEHPLYQPEEHIHDTVWEVPVQEQPESIAEEIVHEIPIERQVIVEKDEEETDESGQLVVKISEEEARIIAEEVVESIEAENLLNHKNEEVISNRYYTSSMEITDEDLRSSGVETDLSPLDSQTGRLHERTLSESTQHDDVGIKLQGEEHKKKEEIIQKKESPSEFEFKVLTFEKTLDESIEESHFEEEDEATSETKRVEKEEIHLSKGGLKGKVETKEETVQESGIKAIKSKFDDIATVKKDDDIVGEKHTSAIFSDEETHKLLKSIQATTEENLNIETKLEGEKDGLVYETEDTTRAKTATTKLEEKGTKVEESSEEVEQTSTSKVVDHAKTDNYETYRSSEISKSEQKTEEATKHNKKEEIRRTSSEESQKSFSQDESTKSPVDSSSSSSRRIETETVRVIERPDGSETTVVVLRHPRTAKPTDAESSSSGERSASATLRADRRSGADFEAWSSSGESHYHSFEQTSESGRTYSRPCSSDVEALMAGVGTAGSSEYESALTSQEISTRSHDYHTAVSSLSSRDSMKSLDSESSGHLASIEISSEASETLVPSALELEKDMEGATGTLIMDDEDIERRELASSRPPIIEEVVEPYDTAIPVHVIHGRQSPFEMISESEILEYQGEEIPGSEDEEEDSGDDDRPHCMKRSHEMIFQPEPRPIITDSPLSETATEEKYGSSVEEGSVLSVSLSSASEAAGLRTVIELSRADSERMDASVTSEQLTISGTSEQLSLDDIEGITMTGTQFSESGTCTYPTAASGRELHLSSVTITTSSVDECGIQSVCTQVTSQSHTPVPEDDEDREDEDDSQMEITERETGDDFSQRHRRKESTSSFVPVVSVKIDTEGTEDMAESDKYTETGPLTLKEVRSDEKKDIDEAERLEEESYQTEADQGFHRDLREGRVLLEDVASTEEEPEAELDTSRPQSQVSKSDSEGQRPMSSGFSDDRPDSELAELLKQCSDSGKDIDDPIERPLSPEPADECEIKDDTPEFSSEAQASVTELEMEYSGAFSRSVEYASHVSPIREERTGIQYDEACSVIEHLSDHEDEMAEAEAAFQMAPHIHPVISSTLPATIPEDPAAEKHELETRDKALKESRKQEAMATSPASIPDITVTQHMTPLVDRGFHYPDLELEEEAAAGTKSAPQTPASVSSRASSETETDQGREYILEEEERDDYIASAAEDKTVYETEVKKEKTEGETEPISPTTDSPESDSFEMLEKPDLTDEYVVIEEVGREAEEHDTEGKSVKIEKMARIVKKKRDTNEEELIVSPPAPATRMTELKYYPEPGEDMGPFPFDSDSPPTGGVTKKSVGVRTRDFGYEGEEGEYDRDVEAGKKWIEMQFQGDAAAAAAAVGYGYEMDFERGPLEDIKEEEINDFDQSSSKVGSMGSYKGSIGSFGSVKESLSSTPEYDVLAGRKFFTRSGDHDDVSMSSLQEFEQLERQIALDAARKRSHGSQDSLNGNNSKRYARSSQGDDISLSSLKEFEGLETACIEAAKIESRAKEEEALLSEIEEGHESQVSESESCETMSVGDARGILGGGGESVDSDDYEKRMFEIDEIIRQAQSNVERFIDPKDDVTESVGRGDSLEEVARVPDLDLDQPLYPFSSKMAAGWREAGDDVMRTSSDSLDLKDKSTALHASTDSLDLKTVADVMTASADSIELQMQLSGRGDVMTDSIEMPADSAVMATSTDSLDLGGGSATGVTAMTDSIEEEEEMSMLGQGEGQGSGSGGQDQSSSSGREGDLSSSGKDDNSAEQGRVPPPRSDMMLGSTDSLEPSSSTATHATYQYETDSVMSSSFTSGGSNTMVSSTDTLDPTAAARSAGVWFEEGNGSPGKPFVTEIIEPSEEDEYSHTVRRTVELPPEIRKRRVVVRTEDLVVTHHTYVTRHMIPPTSGAVVTTTQQGLTTTTPNLTVSCVCGIVVLQEDEEMRHFVRTVWTVLMSVKNQFIHKITRVIGPITNCIKIYRIP</sequence>
<keyword evidence="3" id="KW-1185">Reference proteome</keyword>
<feature type="compositionally biased region" description="Basic and acidic residues" evidence="1">
    <location>
        <begin position="576"/>
        <end position="585"/>
    </location>
</feature>
<feature type="compositionally biased region" description="Basic and acidic residues" evidence="1">
    <location>
        <begin position="437"/>
        <end position="484"/>
    </location>
</feature>
<feature type="compositionally biased region" description="Low complexity" evidence="1">
    <location>
        <begin position="3896"/>
        <end position="3908"/>
    </location>
</feature>
<feature type="region of interest" description="Disordered" evidence="1">
    <location>
        <begin position="3019"/>
        <end position="3084"/>
    </location>
</feature>
<feature type="region of interest" description="Disordered" evidence="1">
    <location>
        <begin position="4606"/>
        <end position="4695"/>
    </location>
</feature>
<feature type="compositionally biased region" description="Basic and acidic residues" evidence="1">
    <location>
        <begin position="1133"/>
        <end position="1142"/>
    </location>
</feature>
<name>A0AAD7ZIZ3_DIPPU</name>
<feature type="compositionally biased region" description="Polar residues" evidence="1">
    <location>
        <begin position="4925"/>
        <end position="4943"/>
    </location>
</feature>
<feature type="compositionally biased region" description="Acidic residues" evidence="1">
    <location>
        <begin position="4266"/>
        <end position="4279"/>
    </location>
</feature>
<proteinExistence type="predicted"/>
<feature type="region of interest" description="Disordered" evidence="1">
    <location>
        <begin position="3347"/>
        <end position="3422"/>
    </location>
</feature>
<feature type="region of interest" description="Disordered" evidence="1">
    <location>
        <begin position="3576"/>
        <end position="3626"/>
    </location>
</feature>
<feature type="region of interest" description="Disordered" evidence="1">
    <location>
        <begin position="374"/>
        <end position="524"/>
    </location>
</feature>
<feature type="region of interest" description="Disordered" evidence="1">
    <location>
        <begin position="3648"/>
        <end position="3673"/>
    </location>
</feature>
<feature type="compositionally biased region" description="Acidic residues" evidence="1">
    <location>
        <begin position="4098"/>
        <end position="4109"/>
    </location>
</feature>
<feature type="compositionally biased region" description="Basic and acidic residues" evidence="1">
    <location>
        <begin position="2685"/>
        <end position="2703"/>
    </location>
</feature>
<feature type="region of interest" description="Disordered" evidence="1">
    <location>
        <begin position="3747"/>
        <end position="3948"/>
    </location>
</feature>
<feature type="compositionally biased region" description="Basic and acidic residues" evidence="1">
    <location>
        <begin position="3594"/>
        <end position="3626"/>
    </location>
</feature>
<feature type="compositionally biased region" description="Basic and acidic residues" evidence="1">
    <location>
        <begin position="970"/>
        <end position="994"/>
    </location>
</feature>
<accession>A0AAD7ZIZ3</accession>
<feature type="region of interest" description="Disordered" evidence="1">
    <location>
        <begin position="770"/>
        <end position="811"/>
    </location>
</feature>
<feature type="region of interest" description="Disordered" evidence="1">
    <location>
        <begin position="1339"/>
        <end position="1365"/>
    </location>
</feature>
<feature type="compositionally biased region" description="Basic and acidic residues" evidence="1">
    <location>
        <begin position="1225"/>
        <end position="1239"/>
    </location>
</feature>
<feature type="region of interest" description="Disordered" evidence="1">
    <location>
        <begin position="2673"/>
        <end position="2765"/>
    </location>
</feature>
<feature type="region of interest" description="Disordered" evidence="1">
    <location>
        <begin position="3963"/>
        <end position="4002"/>
    </location>
</feature>
<feature type="region of interest" description="Disordered" evidence="1">
    <location>
        <begin position="1201"/>
        <end position="1325"/>
    </location>
</feature>
<protein>
    <recommendedName>
        <fullName evidence="4">Titin</fullName>
    </recommendedName>
</protein>
<feature type="region of interest" description="Disordered" evidence="1">
    <location>
        <begin position="545"/>
        <end position="659"/>
    </location>
</feature>
<feature type="compositionally biased region" description="Basic and acidic residues" evidence="1">
    <location>
        <begin position="3812"/>
        <end position="3841"/>
    </location>
</feature>
<feature type="region of interest" description="Disordered" evidence="1">
    <location>
        <begin position="5183"/>
        <end position="5251"/>
    </location>
</feature>
<feature type="compositionally biased region" description="Polar residues" evidence="1">
    <location>
        <begin position="3052"/>
        <end position="3062"/>
    </location>
</feature>
<feature type="region of interest" description="Disordered" evidence="1">
    <location>
        <begin position="1"/>
        <end position="23"/>
    </location>
</feature>
<feature type="compositionally biased region" description="Acidic residues" evidence="1">
    <location>
        <begin position="4346"/>
        <end position="4356"/>
    </location>
</feature>
<feature type="compositionally biased region" description="Polar residues" evidence="1">
    <location>
        <begin position="5240"/>
        <end position="5251"/>
    </location>
</feature>
<feature type="compositionally biased region" description="Basic and acidic residues" evidence="1">
    <location>
        <begin position="495"/>
        <end position="504"/>
    </location>
</feature>
<dbReference type="EMBL" id="JASPKZ010007957">
    <property type="protein sequence ID" value="KAJ9581301.1"/>
    <property type="molecule type" value="Genomic_DNA"/>
</dbReference>
<feature type="region of interest" description="Disordered" evidence="1">
    <location>
        <begin position="2004"/>
        <end position="2030"/>
    </location>
</feature>
<feature type="compositionally biased region" description="Basic and acidic residues" evidence="1">
    <location>
        <begin position="4335"/>
        <end position="4345"/>
    </location>
</feature>
<feature type="compositionally biased region" description="Basic and acidic residues" evidence="1">
    <location>
        <begin position="1201"/>
        <end position="1217"/>
    </location>
</feature>
<feature type="compositionally biased region" description="Basic and acidic residues" evidence="1">
    <location>
        <begin position="770"/>
        <end position="798"/>
    </location>
</feature>
<reference evidence="2" key="2">
    <citation type="submission" date="2023-05" db="EMBL/GenBank/DDBJ databases">
        <authorList>
            <person name="Fouks B."/>
        </authorList>
    </citation>
    <scope>NUCLEOTIDE SEQUENCE</scope>
    <source>
        <strain evidence="2">Stay&amp;Tobe</strain>
        <tissue evidence="2">Testes</tissue>
    </source>
</reference>
<reference evidence="2" key="1">
    <citation type="journal article" date="2023" name="IScience">
        <title>Live-bearing cockroach genome reveals convergent evolutionary mechanisms linked to viviparity in insects and beyond.</title>
        <authorList>
            <person name="Fouks B."/>
            <person name="Harrison M.C."/>
            <person name="Mikhailova A.A."/>
            <person name="Marchal E."/>
            <person name="English S."/>
            <person name="Carruthers M."/>
            <person name="Jennings E.C."/>
            <person name="Chiamaka E.L."/>
            <person name="Frigard R.A."/>
            <person name="Pippel M."/>
            <person name="Attardo G.M."/>
            <person name="Benoit J.B."/>
            <person name="Bornberg-Bauer E."/>
            <person name="Tobe S.S."/>
        </authorList>
    </citation>
    <scope>NUCLEOTIDE SEQUENCE</scope>
    <source>
        <strain evidence="2">Stay&amp;Tobe</strain>
    </source>
</reference>
<feature type="compositionally biased region" description="Basic residues" evidence="1">
    <location>
        <begin position="485"/>
        <end position="494"/>
    </location>
</feature>
<feature type="compositionally biased region" description="Polar residues" evidence="1">
    <location>
        <begin position="3195"/>
        <end position="3206"/>
    </location>
</feature>
<feature type="compositionally biased region" description="Basic and acidic residues" evidence="1">
    <location>
        <begin position="3662"/>
        <end position="3673"/>
    </location>
</feature>
<feature type="region of interest" description="Disordered" evidence="1">
    <location>
        <begin position="968"/>
        <end position="994"/>
    </location>
</feature>
<feature type="compositionally biased region" description="Basic and acidic residues" evidence="1">
    <location>
        <begin position="4282"/>
        <end position="4293"/>
    </location>
</feature>
<evidence type="ECO:0000256" key="1">
    <source>
        <dbReference type="SAM" id="MobiDB-lite"/>
    </source>
</evidence>
<feature type="compositionally biased region" description="Basic and acidic residues" evidence="1">
    <location>
        <begin position="4651"/>
        <end position="4668"/>
    </location>
</feature>
<feature type="compositionally biased region" description="Basic and acidic residues" evidence="1">
    <location>
        <begin position="605"/>
        <end position="627"/>
    </location>
</feature>
<feature type="compositionally biased region" description="Basic residues" evidence="1">
    <location>
        <begin position="649"/>
        <end position="658"/>
    </location>
</feature>
<feature type="compositionally biased region" description="Basic and acidic residues" evidence="1">
    <location>
        <begin position="1258"/>
        <end position="1325"/>
    </location>
</feature>
<feature type="compositionally biased region" description="Basic and acidic residues" evidence="1">
    <location>
        <begin position="1393"/>
        <end position="1410"/>
    </location>
</feature>
<evidence type="ECO:0008006" key="4">
    <source>
        <dbReference type="Google" id="ProtNLM"/>
    </source>
</evidence>
<feature type="compositionally biased region" description="Basic and acidic residues" evidence="1">
    <location>
        <begin position="406"/>
        <end position="416"/>
    </location>
</feature>
<feature type="compositionally biased region" description="Basic residues" evidence="1">
    <location>
        <begin position="1858"/>
        <end position="1869"/>
    </location>
</feature>
<feature type="compositionally biased region" description="Low complexity" evidence="1">
    <location>
        <begin position="1901"/>
        <end position="1915"/>
    </location>
</feature>
<feature type="compositionally biased region" description="Polar residues" evidence="1">
    <location>
        <begin position="3963"/>
        <end position="3977"/>
    </location>
</feature>
<feature type="compositionally biased region" description="Polar residues" evidence="1">
    <location>
        <begin position="3842"/>
        <end position="3855"/>
    </location>
</feature>
<feature type="compositionally biased region" description="Basic and acidic residues" evidence="1">
    <location>
        <begin position="2735"/>
        <end position="2749"/>
    </location>
</feature>
<feature type="compositionally biased region" description="Basic and acidic residues" evidence="1">
    <location>
        <begin position="3796"/>
        <end position="3806"/>
    </location>
</feature>
<feature type="compositionally biased region" description="Basic and acidic residues" evidence="1">
    <location>
        <begin position="1916"/>
        <end position="1926"/>
    </location>
</feature>
<feature type="region of interest" description="Disordered" evidence="1">
    <location>
        <begin position="4753"/>
        <end position="4780"/>
    </location>
</feature>
<organism evidence="2 3">
    <name type="scientific">Diploptera punctata</name>
    <name type="common">Pacific beetle cockroach</name>
    <dbReference type="NCBI Taxonomy" id="6984"/>
    <lineage>
        <taxon>Eukaryota</taxon>
        <taxon>Metazoa</taxon>
        <taxon>Ecdysozoa</taxon>
        <taxon>Arthropoda</taxon>
        <taxon>Hexapoda</taxon>
        <taxon>Insecta</taxon>
        <taxon>Pterygota</taxon>
        <taxon>Neoptera</taxon>
        <taxon>Polyneoptera</taxon>
        <taxon>Dictyoptera</taxon>
        <taxon>Blattodea</taxon>
        <taxon>Blaberoidea</taxon>
        <taxon>Blaberidae</taxon>
        <taxon>Diplopterinae</taxon>
        <taxon>Diploptera</taxon>
    </lineage>
</organism>
<feature type="compositionally biased region" description="Basic and acidic residues" evidence="1">
    <location>
        <begin position="4110"/>
        <end position="4121"/>
    </location>
</feature>
<feature type="compositionally biased region" description="Low complexity" evidence="1">
    <location>
        <begin position="3119"/>
        <end position="3135"/>
    </location>
</feature>
<feature type="compositionally biased region" description="Basic and acidic residues" evidence="1">
    <location>
        <begin position="3748"/>
        <end position="3757"/>
    </location>
</feature>
<comment type="caution">
    <text evidence="2">The sequence shown here is derived from an EMBL/GenBank/DDBJ whole genome shotgun (WGS) entry which is preliminary data.</text>
</comment>
<feature type="compositionally biased region" description="Acidic residues" evidence="1">
    <location>
        <begin position="1113"/>
        <end position="1123"/>
    </location>
</feature>
<feature type="compositionally biased region" description="Polar residues" evidence="1">
    <location>
        <begin position="1826"/>
        <end position="1840"/>
    </location>
</feature>
<feature type="compositionally biased region" description="Basic and acidic residues" evidence="1">
    <location>
        <begin position="3406"/>
        <end position="3415"/>
    </location>
</feature>
<feature type="region of interest" description="Disordered" evidence="1">
    <location>
        <begin position="1807"/>
        <end position="1884"/>
    </location>
</feature>
<feature type="compositionally biased region" description="Polar residues" evidence="1">
    <location>
        <begin position="1873"/>
        <end position="1882"/>
    </location>
</feature>
<feature type="compositionally biased region" description="Basic and acidic residues" evidence="1">
    <location>
        <begin position="1339"/>
        <end position="1351"/>
    </location>
</feature>
<feature type="compositionally biased region" description="Basic and acidic residues" evidence="1">
    <location>
        <begin position="557"/>
        <end position="568"/>
    </location>
</feature>
<feature type="non-terminal residue" evidence="2">
    <location>
        <position position="1"/>
    </location>
</feature>
<feature type="compositionally biased region" description="Basic and acidic residues" evidence="1">
    <location>
        <begin position="374"/>
        <end position="395"/>
    </location>
</feature>
<evidence type="ECO:0000313" key="2">
    <source>
        <dbReference type="EMBL" id="KAJ9581301.1"/>
    </source>
</evidence>
<feature type="compositionally biased region" description="Polar residues" evidence="1">
    <location>
        <begin position="587"/>
        <end position="599"/>
    </location>
</feature>
<feature type="region of interest" description="Disordered" evidence="1">
    <location>
        <begin position="1382"/>
        <end position="1423"/>
    </location>
</feature>
<feature type="region of interest" description="Disordered" evidence="1">
    <location>
        <begin position="841"/>
        <end position="950"/>
    </location>
</feature>
<gene>
    <name evidence="2" type="ORF">L9F63_023516</name>
</gene>
<feature type="region of interest" description="Disordered" evidence="1">
    <location>
        <begin position="4256"/>
        <end position="4461"/>
    </location>
</feature>
<feature type="compositionally biased region" description="Basic and acidic residues" evidence="1">
    <location>
        <begin position="5210"/>
        <end position="5222"/>
    </location>
</feature>
<feature type="region of interest" description="Disordered" evidence="1">
    <location>
        <begin position="3119"/>
        <end position="3237"/>
    </location>
</feature>
<feature type="region of interest" description="Disordered" evidence="1">
    <location>
        <begin position="2407"/>
        <end position="2466"/>
    </location>
</feature>
<feature type="compositionally biased region" description="Basic and acidic residues" evidence="1">
    <location>
        <begin position="3349"/>
        <end position="3361"/>
    </location>
</feature>
<feature type="region of interest" description="Disordered" evidence="1">
    <location>
        <begin position="2782"/>
        <end position="2839"/>
    </location>
</feature>
<feature type="region of interest" description="Disordered" evidence="1">
    <location>
        <begin position="3452"/>
        <end position="3475"/>
    </location>
</feature>
<feature type="compositionally biased region" description="Gly residues" evidence="1">
    <location>
        <begin position="5191"/>
        <end position="5201"/>
    </location>
</feature>
<feature type="region of interest" description="Disordered" evidence="1">
    <location>
        <begin position="4972"/>
        <end position="5018"/>
    </location>
</feature>
<feature type="region of interest" description="Disordered" evidence="1">
    <location>
        <begin position="4094"/>
        <end position="4143"/>
    </location>
</feature>
<feature type="compositionally biased region" description="Basic and acidic residues" evidence="1">
    <location>
        <begin position="888"/>
        <end position="908"/>
    </location>
</feature>
<feature type="compositionally biased region" description="Basic and acidic residues" evidence="1">
    <location>
        <begin position="3063"/>
        <end position="3075"/>
    </location>
</feature>
<feature type="compositionally biased region" description="Basic and acidic residues" evidence="1">
    <location>
        <begin position="3773"/>
        <end position="3783"/>
    </location>
</feature>
<feature type="compositionally biased region" description="Basic and acidic residues" evidence="1">
    <location>
        <begin position="4432"/>
        <end position="4441"/>
    </location>
</feature>
<feature type="non-terminal residue" evidence="2">
    <location>
        <position position="5437"/>
    </location>
</feature>
<feature type="compositionally biased region" description="Polar residues" evidence="1">
    <location>
        <begin position="4612"/>
        <end position="4627"/>
    </location>
</feature>
<feature type="region of interest" description="Disordered" evidence="1">
    <location>
        <begin position="1901"/>
        <end position="1942"/>
    </location>
</feature>
<feature type="compositionally biased region" description="Basic and acidic residues" evidence="1">
    <location>
        <begin position="1074"/>
        <end position="1112"/>
    </location>
</feature>
<feature type="compositionally biased region" description="Basic and acidic residues" evidence="1">
    <location>
        <begin position="919"/>
        <end position="931"/>
    </location>
</feature>
<feature type="compositionally biased region" description="Low complexity" evidence="1">
    <location>
        <begin position="2821"/>
        <end position="2830"/>
    </location>
</feature>
<feature type="region of interest" description="Disordered" evidence="1">
    <location>
        <begin position="1059"/>
        <end position="1144"/>
    </location>
</feature>